<evidence type="ECO:0000313" key="3">
    <source>
        <dbReference type="Proteomes" id="UP000738431"/>
    </source>
</evidence>
<dbReference type="EMBL" id="CP139781">
    <property type="protein sequence ID" value="WRQ87609.1"/>
    <property type="molecule type" value="Genomic_DNA"/>
</dbReference>
<gene>
    <name evidence="2" type="ORF">K1X11_022570</name>
</gene>
<dbReference type="Pfam" id="PF00669">
    <property type="entry name" value="Flagellin_N"/>
    <property type="match status" value="1"/>
</dbReference>
<dbReference type="Proteomes" id="UP000738431">
    <property type="component" value="Chromosome"/>
</dbReference>
<dbReference type="Gene3D" id="1.20.1330.10">
    <property type="entry name" value="f41 fragment of flagellin, N-terminal domain"/>
    <property type="match status" value="1"/>
</dbReference>
<dbReference type="PANTHER" id="PTHR42792:SF1">
    <property type="entry name" value="FLAGELLAR HOOK-ASSOCIATED PROTEIN 3"/>
    <property type="match status" value="1"/>
</dbReference>
<reference evidence="2 3" key="2">
    <citation type="submission" date="2023-12" db="EMBL/GenBank/DDBJ databases">
        <title>Description of an unclassified Opitutus bacterium of Verrucomicrobiota.</title>
        <authorList>
            <person name="Zhang D.-F."/>
        </authorList>
    </citation>
    <scope>NUCLEOTIDE SEQUENCE [LARGE SCALE GENOMIC DNA]</scope>
    <source>
        <strain evidence="2 3">WL0086</strain>
    </source>
</reference>
<keyword evidence="3" id="KW-1185">Reference proteome</keyword>
<organism evidence="2 3">
    <name type="scientific">Actomonas aquatica</name>
    <dbReference type="NCBI Taxonomy" id="2866162"/>
    <lineage>
        <taxon>Bacteria</taxon>
        <taxon>Pseudomonadati</taxon>
        <taxon>Verrucomicrobiota</taxon>
        <taxon>Opitutia</taxon>
        <taxon>Opitutales</taxon>
        <taxon>Opitutaceae</taxon>
        <taxon>Actomonas</taxon>
    </lineage>
</organism>
<proteinExistence type="predicted"/>
<dbReference type="InterPro" id="IPR001029">
    <property type="entry name" value="Flagellin_N"/>
</dbReference>
<protein>
    <submittedName>
        <fullName evidence="2">Flagellin</fullName>
    </submittedName>
</protein>
<dbReference type="SUPFAM" id="SSF64518">
    <property type="entry name" value="Phase 1 flagellin"/>
    <property type="match status" value="1"/>
</dbReference>
<keyword evidence="2" id="KW-0282">Flagellum</keyword>
<keyword evidence="2" id="KW-0969">Cilium</keyword>
<dbReference type="RefSeq" id="WP_221030231.1">
    <property type="nucleotide sequence ID" value="NZ_CP139781.1"/>
</dbReference>
<feature type="domain" description="Flagellin N-terminal" evidence="1">
    <location>
        <begin position="5"/>
        <end position="123"/>
    </location>
</feature>
<dbReference type="InterPro" id="IPR001492">
    <property type="entry name" value="Flagellin"/>
</dbReference>
<reference evidence="2 3" key="1">
    <citation type="submission" date="2021-08" db="EMBL/GenBank/DDBJ databases">
        <authorList>
            <person name="Zhang D."/>
            <person name="Zhang A."/>
            <person name="Wang L."/>
        </authorList>
    </citation>
    <scope>NUCLEOTIDE SEQUENCE [LARGE SCALE GENOMIC DNA]</scope>
    <source>
        <strain evidence="2 3">WL0086</strain>
    </source>
</reference>
<evidence type="ECO:0000313" key="2">
    <source>
        <dbReference type="EMBL" id="WRQ87609.1"/>
    </source>
</evidence>
<keyword evidence="2" id="KW-0966">Cell projection</keyword>
<name>A0ABZ1CAI5_9BACT</name>
<dbReference type="PANTHER" id="PTHR42792">
    <property type="entry name" value="FLAGELLIN"/>
    <property type="match status" value="1"/>
</dbReference>
<accession>A0ABZ1CAI5</accession>
<evidence type="ECO:0000259" key="1">
    <source>
        <dbReference type="Pfam" id="PF00669"/>
    </source>
</evidence>
<sequence length="298" mass="31548">MRVPTYAATTTVISQIADLSSRQNELQDQVSSGQRVKLPGDDPAAVGRLLTLEAEKRRVGQFERNSDIALELTQATYSHLSAMKDLNVRAGELALLGTGTLGAEAAKAYAAEVDQLIEQAVRTGNGRLRDDYLFAGTAVKTEPIAVTRDASGKITASTYAGNTDKRAIALTEQSTLDVGSTGPTNTAIADFINSLVTLRDALTNGDRTALDTSIAGLEASEDVIVEAIGTTGAAEMRIEVGRKQLGTRSDEIERLVSAEADADLPSTIVKLSQATTAYEAALASASRILNMSILDYLR</sequence>